<dbReference type="SUPFAM" id="SSF64307">
    <property type="entry name" value="SirA-like"/>
    <property type="match status" value="1"/>
</dbReference>
<dbReference type="PANTHER" id="PTHR33279">
    <property type="entry name" value="SULFUR CARRIER PROTEIN YEDF-RELATED"/>
    <property type="match status" value="1"/>
</dbReference>
<dbReference type="AlphaFoldDB" id="A0A9X3YJ71"/>
<name>A0A9X3YJ71_9GAMM</name>
<evidence type="ECO:0000259" key="2">
    <source>
        <dbReference type="Pfam" id="PF01206"/>
    </source>
</evidence>
<comment type="caution">
    <text evidence="3">The sequence shown here is derived from an EMBL/GenBank/DDBJ whole genome shotgun (WGS) entry which is preliminary data.</text>
</comment>
<organism evidence="3 4">
    <name type="scientific">Tahibacter soli</name>
    <dbReference type="NCBI Taxonomy" id="2983605"/>
    <lineage>
        <taxon>Bacteria</taxon>
        <taxon>Pseudomonadati</taxon>
        <taxon>Pseudomonadota</taxon>
        <taxon>Gammaproteobacteria</taxon>
        <taxon>Lysobacterales</taxon>
        <taxon>Rhodanobacteraceae</taxon>
        <taxon>Tahibacter</taxon>
    </lineage>
</organism>
<dbReference type="Proteomes" id="UP001139971">
    <property type="component" value="Unassembled WGS sequence"/>
</dbReference>
<dbReference type="CDD" id="cd00291">
    <property type="entry name" value="SirA_YedF_YeeD"/>
    <property type="match status" value="1"/>
</dbReference>
<comment type="similarity">
    <text evidence="1">Belongs to the sulfur carrier protein TusA family.</text>
</comment>
<accession>A0A9X3YJ71</accession>
<dbReference type="Pfam" id="PF01206">
    <property type="entry name" value="TusA"/>
    <property type="match status" value="1"/>
</dbReference>
<dbReference type="RefSeq" id="WP_263545565.1">
    <property type="nucleotide sequence ID" value="NZ_JAOVZO020000017.1"/>
</dbReference>
<gene>
    <name evidence="3" type="ORF">OD750_012475</name>
</gene>
<proteinExistence type="inferred from homology"/>
<protein>
    <submittedName>
        <fullName evidence="3">Sulfurtransferase TusA family protein</fullName>
    </submittedName>
</protein>
<feature type="domain" description="UPF0033" evidence="2">
    <location>
        <begin position="12"/>
        <end position="79"/>
    </location>
</feature>
<evidence type="ECO:0000313" key="3">
    <source>
        <dbReference type="EMBL" id="MDC8013356.1"/>
    </source>
</evidence>
<evidence type="ECO:0000256" key="1">
    <source>
        <dbReference type="ARBA" id="ARBA00008984"/>
    </source>
</evidence>
<sequence length="82" mass="8920">MSVRGEDYDILVDARGLVCPQPLRLLRGALRHAQPGATICLVADDPHALIDVTAHCQRVGHGLIGEETQGTALRLLIRKRSD</sequence>
<dbReference type="InterPro" id="IPR036868">
    <property type="entry name" value="TusA-like_sf"/>
</dbReference>
<evidence type="ECO:0000313" key="4">
    <source>
        <dbReference type="Proteomes" id="UP001139971"/>
    </source>
</evidence>
<dbReference type="Gene3D" id="3.30.110.40">
    <property type="entry name" value="TusA-like domain"/>
    <property type="match status" value="1"/>
</dbReference>
<keyword evidence="4" id="KW-1185">Reference proteome</keyword>
<reference evidence="3" key="1">
    <citation type="submission" date="2023-02" db="EMBL/GenBank/DDBJ databases">
        <title>Tahibacter soli sp. nov. isolated from soil.</title>
        <authorList>
            <person name="Baek J.H."/>
            <person name="Lee J.K."/>
            <person name="Choi D.G."/>
            <person name="Jeon C.O."/>
        </authorList>
    </citation>
    <scope>NUCLEOTIDE SEQUENCE</scope>
    <source>
        <strain evidence="3">BL</strain>
    </source>
</reference>
<dbReference type="InterPro" id="IPR001455">
    <property type="entry name" value="TusA-like"/>
</dbReference>
<dbReference type="EMBL" id="JAOVZO020000017">
    <property type="protein sequence ID" value="MDC8013356.1"/>
    <property type="molecule type" value="Genomic_DNA"/>
</dbReference>
<dbReference type="PANTHER" id="PTHR33279:SF6">
    <property type="entry name" value="SULFUR CARRIER PROTEIN YEDF-RELATED"/>
    <property type="match status" value="1"/>
</dbReference>